<feature type="domain" description="DUF4806" evidence="2">
    <location>
        <begin position="292"/>
        <end position="358"/>
    </location>
</feature>
<dbReference type="RefSeq" id="XP_029348417.1">
    <property type="nucleotide sequence ID" value="XM_029492557.1"/>
</dbReference>
<dbReference type="PANTHER" id="PTHR34153">
    <property type="entry name" value="SI:CH211-262H13.3-RELATED-RELATED"/>
    <property type="match status" value="1"/>
</dbReference>
<evidence type="ECO:0000313" key="4">
    <source>
        <dbReference type="Proteomes" id="UP000007819"/>
    </source>
</evidence>
<evidence type="ECO:0000256" key="1">
    <source>
        <dbReference type="SAM" id="MobiDB-lite"/>
    </source>
</evidence>
<feature type="region of interest" description="Disordered" evidence="1">
    <location>
        <begin position="113"/>
        <end position="132"/>
    </location>
</feature>
<keyword evidence="4" id="KW-1185">Reference proteome</keyword>
<reference evidence="4" key="1">
    <citation type="submission" date="2010-06" db="EMBL/GenBank/DDBJ databases">
        <authorList>
            <person name="Jiang H."/>
            <person name="Abraham K."/>
            <person name="Ali S."/>
            <person name="Alsbrooks S.L."/>
            <person name="Anim B.N."/>
            <person name="Anosike U.S."/>
            <person name="Attaway T."/>
            <person name="Bandaranaike D.P."/>
            <person name="Battles P.K."/>
            <person name="Bell S.N."/>
            <person name="Bell A.V."/>
            <person name="Beltran B."/>
            <person name="Bickham C."/>
            <person name="Bustamante Y."/>
            <person name="Caleb T."/>
            <person name="Canada A."/>
            <person name="Cardenas V."/>
            <person name="Carter K."/>
            <person name="Chacko J."/>
            <person name="Chandrabose M.N."/>
            <person name="Chavez D."/>
            <person name="Chavez A."/>
            <person name="Chen L."/>
            <person name="Chu H.-S."/>
            <person name="Claassen K.J."/>
            <person name="Cockrell R."/>
            <person name="Collins M."/>
            <person name="Cooper J.A."/>
            <person name="Cree A."/>
            <person name="Curry S.M."/>
            <person name="Da Y."/>
            <person name="Dao M.D."/>
            <person name="Das B."/>
            <person name="Davila M.-L."/>
            <person name="Davy-Carroll L."/>
            <person name="Denson S."/>
            <person name="Dinh H."/>
            <person name="Ebong V.E."/>
            <person name="Edwards J.R."/>
            <person name="Egan A."/>
            <person name="El-Daye J."/>
            <person name="Escobedo L."/>
            <person name="Fernandez S."/>
            <person name="Fernando P.R."/>
            <person name="Flagg N."/>
            <person name="Forbes L.D."/>
            <person name="Fowler R.G."/>
            <person name="Fu Q."/>
            <person name="Gabisi R.A."/>
            <person name="Ganer J."/>
            <person name="Garbino Pronczuk A."/>
            <person name="Garcia R.M."/>
            <person name="Garner T."/>
            <person name="Garrett T.E."/>
            <person name="Gonzalez D.A."/>
            <person name="Hamid H."/>
            <person name="Hawkins E.S."/>
            <person name="Hirani K."/>
            <person name="Hogues M.E."/>
            <person name="Hollins B."/>
            <person name="Hsiao C.-H."/>
            <person name="Jabil R."/>
            <person name="James M.L."/>
            <person name="Jhangiani S.N."/>
            <person name="Johnson B."/>
            <person name="Johnson Q."/>
            <person name="Joshi V."/>
            <person name="Kalu J.B."/>
            <person name="Kam C."/>
            <person name="Kashfia A."/>
            <person name="Keebler J."/>
            <person name="Kisamo H."/>
            <person name="Kovar C.L."/>
            <person name="Lago L.A."/>
            <person name="Lai C.-Y."/>
            <person name="Laidlaw J."/>
            <person name="Lara F."/>
            <person name="Le T.-K."/>
            <person name="Lee S.L."/>
            <person name="Legall F.H."/>
            <person name="Lemon S.J."/>
            <person name="Lewis L.R."/>
            <person name="Li B."/>
            <person name="Liu Y."/>
            <person name="Liu Y.-S."/>
            <person name="Lopez J."/>
            <person name="Lozado R.J."/>
            <person name="Lu J."/>
            <person name="Madu R.C."/>
            <person name="Maheshwari M."/>
            <person name="Maheshwari R."/>
            <person name="Malloy K."/>
            <person name="Martinez E."/>
            <person name="Mathew T."/>
            <person name="Mercado I.C."/>
            <person name="Mercado C."/>
            <person name="Meyer B."/>
            <person name="Montgomery K."/>
            <person name="Morgan M.B."/>
            <person name="Munidasa M."/>
            <person name="Nazareth L.V."/>
            <person name="Nelson J."/>
            <person name="Ng B.M."/>
            <person name="Nguyen N.B."/>
            <person name="Nguyen P.Q."/>
            <person name="Nguyen T."/>
            <person name="Obregon M."/>
            <person name="Okwuonu G.O."/>
            <person name="Onwere C.G."/>
            <person name="Orozco G."/>
            <person name="Parra A."/>
            <person name="Patel S."/>
            <person name="Patil S."/>
            <person name="Perez A."/>
            <person name="Perez Y."/>
            <person name="Pham C."/>
            <person name="Primus E.L."/>
            <person name="Pu L.-L."/>
            <person name="Puazo M."/>
            <person name="Qin X."/>
            <person name="Quiroz J.B."/>
            <person name="Reese J."/>
            <person name="Richards S."/>
            <person name="Rives C.M."/>
            <person name="Robberts R."/>
            <person name="Ruiz S.J."/>
            <person name="Ruiz M.J."/>
            <person name="Santibanez J."/>
            <person name="Schneider B.W."/>
            <person name="Sisson I."/>
            <person name="Smith M."/>
            <person name="Sodergren E."/>
            <person name="Song X.-Z."/>
            <person name="Song B.B."/>
            <person name="Summersgill H."/>
            <person name="Thelus R."/>
            <person name="Thornton R.D."/>
            <person name="Trejos Z.Y."/>
            <person name="Usmani K."/>
            <person name="Vattathil S."/>
            <person name="Villasana D."/>
            <person name="Walker D.L."/>
            <person name="Wang S."/>
            <person name="Wang K."/>
            <person name="White C.S."/>
            <person name="Williams A.C."/>
            <person name="Williamson J."/>
            <person name="Wilson K."/>
            <person name="Woghiren I.O."/>
            <person name="Woodworth J.R."/>
            <person name="Worley K.C."/>
            <person name="Wright R.A."/>
            <person name="Wu W."/>
            <person name="Young L."/>
            <person name="Zhang L."/>
            <person name="Zhang J."/>
            <person name="Zhu Y."/>
            <person name="Muzny D.M."/>
            <person name="Weinstock G."/>
            <person name="Gibbs R.A."/>
        </authorList>
    </citation>
    <scope>NUCLEOTIDE SEQUENCE [LARGE SCALE GENOMIC DNA]</scope>
    <source>
        <strain evidence="4">LSR1</strain>
    </source>
</reference>
<dbReference type="AlphaFoldDB" id="A0A8R2NUC5"/>
<organism evidence="3 4">
    <name type="scientific">Acyrthosiphon pisum</name>
    <name type="common">Pea aphid</name>
    <dbReference type="NCBI Taxonomy" id="7029"/>
    <lineage>
        <taxon>Eukaryota</taxon>
        <taxon>Metazoa</taxon>
        <taxon>Ecdysozoa</taxon>
        <taxon>Arthropoda</taxon>
        <taxon>Hexapoda</taxon>
        <taxon>Insecta</taxon>
        <taxon>Pterygota</taxon>
        <taxon>Neoptera</taxon>
        <taxon>Paraneoptera</taxon>
        <taxon>Hemiptera</taxon>
        <taxon>Sternorrhyncha</taxon>
        <taxon>Aphidomorpha</taxon>
        <taxon>Aphidoidea</taxon>
        <taxon>Aphididae</taxon>
        <taxon>Macrosiphini</taxon>
        <taxon>Acyrthosiphon</taxon>
    </lineage>
</organism>
<dbReference type="EnsemblMetazoa" id="XM_029492557.1">
    <property type="protein sequence ID" value="XP_029348417.1"/>
    <property type="gene ID" value="LOC100574104"/>
</dbReference>
<dbReference type="InterPro" id="IPR032071">
    <property type="entry name" value="DUF4806"/>
</dbReference>
<dbReference type="KEGG" id="api:100574104"/>
<name>A0A8R2NUC5_ACYPI</name>
<dbReference type="PANTHER" id="PTHR34153:SF2">
    <property type="entry name" value="SI:CH211-262H13.3-RELATED"/>
    <property type="match status" value="1"/>
</dbReference>
<sequence length="367" mass="42603">MWSVVNFQKDNTVETVPSFWIKKDKCAWPRKNPPMFIKRRILPNKFDFEYLDARKIGKDYGNILEAKRKTIKAQDNSNLSSANDGNEEIRTRHQKIKRKCIEIENKEKSNALWDIGSDTNSSDDHGYDEDKDPPYSLSKMKVIETSSFGNKCSADTIESDTNNLTHSYPQTYKRKLEFGNKCKSLSPKLNSSTTVEKNDDLLYDTNHEILVTSASPFKVTTSSNTSAVTKDIVTEMSDTINKINRTTLNIWYEVKTFGERLEKLENTISSTKNPEVDKMMAVTDELFDILYKLPLESEEELESFEMKLLENNIKNKMMSELSRLVRPTLPSTVRAMLRFLFSDSLLMNYSYKDQKKKRFSPHWLFVH</sequence>
<protein>
    <recommendedName>
        <fullName evidence="2">DUF4806 domain-containing protein</fullName>
    </recommendedName>
</protein>
<dbReference type="OrthoDB" id="6610875at2759"/>
<accession>A0A8R2NUC5</accession>
<dbReference type="GeneID" id="100574104"/>
<dbReference type="Pfam" id="PF16064">
    <property type="entry name" value="DUF4806"/>
    <property type="match status" value="1"/>
</dbReference>
<dbReference type="Proteomes" id="UP000007819">
    <property type="component" value="Unassembled WGS sequence"/>
</dbReference>
<reference evidence="3" key="2">
    <citation type="submission" date="2022-06" db="UniProtKB">
        <authorList>
            <consortium name="EnsemblMetazoa"/>
        </authorList>
    </citation>
    <scope>IDENTIFICATION</scope>
</reference>
<proteinExistence type="predicted"/>
<evidence type="ECO:0000259" key="2">
    <source>
        <dbReference type="Pfam" id="PF16064"/>
    </source>
</evidence>
<evidence type="ECO:0000313" key="3">
    <source>
        <dbReference type="EnsemblMetazoa" id="XP_029348417.1"/>
    </source>
</evidence>